<dbReference type="AlphaFoldDB" id="A0A9X7UXZ2"/>
<organism evidence="2 3">
    <name type="scientific">Venatoribacter cucullus</name>
    <dbReference type="NCBI Taxonomy" id="2661630"/>
    <lineage>
        <taxon>Bacteria</taxon>
        <taxon>Pseudomonadati</taxon>
        <taxon>Pseudomonadota</taxon>
        <taxon>Gammaproteobacteria</taxon>
        <taxon>Oceanospirillales</taxon>
        <taxon>Oceanospirillaceae</taxon>
        <taxon>Venatoribacter</taxon>
    </lineage>
</organism>
<dbReference type="RefSeq" id="WP_228345042.1">
    <property type="nucleotide sequence ID" value="NZ_CP046056.1"/>
</dbReference>
<evidence type="ECO:0000313" key="3">
    <source>
        <dbReference type="Proteomes" id="UP000596074"/>
    </source>
</evidence>
<evidence type="ECO:0000256" key="1">
    <source>
        <dbReference type="SAM" id="Phobius"/>
    </source>
</evidence>
<feature type="transmembrane region" description="Helical" evidence="1">
    <location>
        <begin position="39"/>
        <end position="61"/>
    </location>
</feature>
<keyword evidence="1" id="KW-0472">Membrane</keyword>
<sequence length="81" mass="9609">MPRSLPGIIRAWLPYFFICGLERMGRENRSNLNRFLRPVAGYFLLVFGFWFLVFGFWFLVFAQSALNKTMPALPLRFESRL</sequence>
<name>A0A9X7UXZ2_9GAMM</name>
<dbReference type="KEGG" id="vcw:GJQ55_11085"/>
<keyword evidence="3" id="KW-1185">Reference proteome</keyword>
<accession>A0A9X7UXZ2</accession>
<reference evidence="2 3" key="1">
    <citation type="submission" date="2019-11" db="EMBL/GenBank/DDBJ databases">
        <title>Venatorbacter sp. nov. a predator of Campylobacter and other Gram-negative bacteria.</title>
        <authorList>
            <person name="Saeedi A."/>
            <person name="Cummings N.J."/>
            <person name="Connerton I.F."/>
            <person name="Connerton P.L."/>
        </authorList>
    </citation>
    <scope>NUCLEOTIDE SEQUENCE [LARGE SCALE GENOMIC DNA]</scope>
    <source>
        <strain evidence="2">XL5</strain>
    </source>
</reference>
<evidence type="ECO:0000313" key="2">
    <source>
        <dbReference type="EMBL" id="QQD24978.1"/>
    </source>
</evidence>
<keyword evidence="1" id="KW-1133">Transmembrane helix</keyword>
<protein>
    <submittedName>
        <fullName evidence="2">Uncharacterized protein</fullName>
    </submittedName>
</protein>
<proteinExistence type="predicted"/>
<dbReference type="Proteomes" id="UP000596074">
    <property type="component" value="Chromosome"/>
</dbReference>
<keyword evidence="1" id="KW-0812">Transmembrane</keyword>
<gene>
    <name evidence="2" type="ORF">GJQ55_11085</name>
</gene>
<dbReference type="EMBL" id="CP046056">
    <property type="protein sequence ID" value="QQD24978.1"/>
    <property type="molecule type" value="Genomic_DNA"/>
</dbReference>